<feature type="non-terminal residue" evidence="2">
    <location>
        <position position="1"/>
    </location>
</feature>
<dbReference type="GO" id="GO:0008830">
    <property type="term" value="F:dTDP-4-dehydrorhamnose 3,5-epimerase activity"/>
    <property type="evidence" value="ECO:0007669"/>
    <property type="project" value="UniProtKB-EC"/>
</dbReference>
<feature type="compositionally biased region" description="Low complexity" evidence="1">
    <location>
        <begin position="134"/>
        <end position="150"/>
    </location>
</feature>
<evidence type="ECO:0000256" key="1">
    <source>
        <dbReference type="SAM" id="MobiDB-lite"/>
    </source>
</evidence>
<feature type="compositionally biased region" description="Basic residues" evidence="1">
    <location>
        <begin position="151"/>
        <end position="164"/>
    </location>
</feature>
<reference evidence="2" key="1">
    <citation type="submission" date="2020-02" db="EMBL/GenBank/DDBJ databases">
        <authorList>
            <person name="Meier V. D."/>
        </authorList>
    </citation>
    <scope>NUCLEOTIDE SEQUENCE</scope>
    <source>
        <strain evidence="2">AVDCRST_MAG89</strain>
    </source>
</reference>
<name>A0A6J4N1Q2_9BACT</name>
<feature type="compositionally biased region" description="Low complexity" evidence="1">
    <location>
        <begin position="63"/>
        <end position="75"/>
    </location>
</feature>
<feature type="non-terminal residue" evidence="2">
    <location>
        <position position="177"/>
    </location>
</feature>
<gene>
    <name evidence="2" type="ORF">AVDCRST_MAG89-4964</name>
</gene>
<sequence length="177" mass="18654">DLSRDPHPRRLAGGARAHRGRARVLCAGVRRGRVRAAGNAHGVSAVQRELQRARRDAAGASLPGGPARRGQAGALHRGRRVGRAGGPAPGVARLPALVRRRAERRQPPHAVRSRGGGARLPDAGGRFRGVLPDLGAVPPGAGPRPALGRPGLRHRVARGRRPHHLGTGPRLRGLRRV</sequence>
<proteinExistence type="predicted"/>
<feature type="region of interest" description="Disordered" evidence="1">
    <location>
        <begin position="55"/>
        <end position="177"/>
    </location>
</feature>
<feature type="region of interest" description="Disordered" evidence="1">
    <location>
        <begin position="1"/>
        <end position="20"/>
    </location>
</feature>
<dbReference type="AlphaFoldDB" id="A0A6J4N1Q2"/>
<protein>
    <submittedName>
        <fullName evidence="2">dTDP-4-dehydrorhamnose 3,5-epimerase</fullName>
        <ecNumber evidence="2">5.1.3.13</ecNumber>
    </submittedName>
</protein>
<evidence type="ECO:0000313" key="2">
    <source>
        <dbReference type="EMBL" id="CAA9375490.1"/>
    </source>
</evidence>
<dbReference type="EMBL" id="CADCTV010001049">
    <property type="protein sequence ID" value="CAA9375490.1"/>
    <property type="molecule type" value="Genomic_DNA"/>
</dbReference>
<dbReference type="EC" id="5.1.3.13" evidence="2"/>
<keyword evidence="2" id="KW-0413">Isomerase</keyword>
<organism evidence="2">
    <name type="scientific">uncultured Gemmatimonadota bacterium</name>
    <dbReference type="NCBI Taxonomy" id="203437"/>
    <lineage>
        <taxon>Bacteria</taxon>
        <taxon>Pseudomonadati</taxon>
        <taxon>Gemmatimonadota</taxon>
        <taxon>environmental samples</taxon>
    </lineage>
</organism>
<accession>A0A6J4N1Q2</accession>